<evidence type="ECO:0000256" key="2">
    <source>
        <dbReference type="ARBA" id="ARBA00022692"/>
    </source>
</evidence>
<dbReference type="EMBL" id="AUSU01001779">
    <property type="protein sequence ID" value="EPS70209.1"/>
    <property type="molecule type" value="Genomic_DNA"/>
</dbReference>
<name>S8CSG3_9LAMI</name>
<evidence type="ECO:0000313" key="8">
    <source>
        <dbReference type="EMBL" id="EPS70209.1"/>
    </source>
</evidence>
<feature type="non-terminal residue" evidence="8">
    <location>
        <position position="342"/>
    </location>
</feature>
<keyword evidence="2 6" id="KW-0812">Transmembrane</keyword>
<protein>
    <recommendedName>
        <fullName evidence="7">SUN domain-containing protein</fullName>
    </recommendedName>
</protein>
<dbReference type="GO" id="GO:0016020">
    <property type="term" value="C:membrane"/>
    <property type="evidence" value="ECO:0007669"/>
    <property type="project" value="UniProtKB-SubCell"/>
</dbReference>
<dbReference type="GO" id="GO:0005635">
    <property type="term" value="C:nuclear envelope"/>
    <property type="evidence" value="ECO:0007669"/>
    <property type="project" value="UniProtKB-ARBA"/>
</dbReference>
<evidence type="ECO:0000256" key="6">
    <source>
        <dbReference type="SAM" id="Phobius"/>
    </source>
</evidence>
<dbReference type="OrthoDB" id="342281at2759"/>
<gene>
    <name evidence="8" type="ORF">M569_04554</name>
</gene>
<dbReference type="Pfam" id="PF07738">
    <property type="entry name" value="Sad1_UNC"/>
    <property type="match status" value="1"/>
</dbReference>
<evidence type="ECO:0000313" key="9">
    <source>
        <dbReference type="Proteomes" id="UP000015453"/>
    </source>
</evidence>
<dbReference type="Proteomes" id="UP000015453">
    <property type="component" value="Unassembled WGS sequence"/>
</dbReference>
<accession>S8CSG3</accession>
<keyword evidence="4 6" id="KW-0472">Membrane</keyword>
<comment type="subcellular location">
    <subcellularLocation>
        <location evidence="1">Membrane</location>
    </subcellularLocation>
</comment>
<dbReference type="GO" id="GO:0043495">
    <property type="term" value="F:protein-membrane adaptor activity"/>
    <property type="evidence" value="ECO:0007669"/>
    <property type="project" value="TreeGrafter"/>
</dbReference>
<sequence>KLKKPRWLTVISVLTKNLALIFVLLGFFQIIRRMISGREMEDMSLISGDVEGKFYELQRFIKTSLKAIQIQMDAAGLKAERDIASIKNDLNRQINEAEAMSLKLKALDARTDSYEHFIDDINSKNLLTKQDLDEFLKKNTRFEDIIQQARDIVMKEVEKHSADGLAMADYALASGGGRVLQHSESLYRSSVWPINRLSSSADKMLKPSFGEPGECFPLKGDHGFVEIKLRTAIVAQAFTLEHVSKSVAYDTSSAPKRFRVSGWLQGRRRGHSDNEDEKRKMFPLGEFAYDLDGTSAQTFKIDTGKAAARYFVVDTVRLDVLSNHGNPSHTCIYRFRVHGHEP</sequence>
<keyword evidence="5" id="KW-0175">Coiled coil</keyword>
<feature type="coiled-coil region" evidence="5">
    <location>
        <begin position="83"/>
        <end position="110"/>
    </location>
</feature>
<dbReference type="AlphaFoldDB" id="S8CSG3"/>
<dbReference type="InterPro" id="IPR012919">
    <property type="entry name" value="SUN_dom"/>
</dbReference>
<proteinExistence type="predicted"/>
<organism evidence="8 9">
    <name type="scientific">Genlisea aurea</name>
    <dbReference type="NCBI Taxonomy" id="192259"/>
    <lineage>
        <taxon>Eukaryota</taxon>
        <taxon>Viridiplantae</taxon>
        <taxon>Streptophyta</taxon>
        <taxon>Embryophyta</taxon>
        <taxon>Tracheophyta</taxon>
        <taxon>Spermatophyta</taxon>
        <taxon>Magnoliopsida</taxon>
        <taxon>eudicotyledons</taxon>
        <taxon>Gunneridae</taxon>
        <taxon>Pentapetalae</taxon>
        <taxon>asterids</taxon>
        <taxon>lamiids</taxon>
        <taxon>Lamiales</taxon>
        <taxon>Lentibulariaceae</taxon>
        <taxon>Genlisea</taxon>
    </lineage>
</organism>
<feature type="transmembrane region" description="Helical" evidence="6">
    <location>
        <begin position="6"/>
        <end position="28"/>
    </location>
</feature>
<keyword evidence="9" id="KW-1185">Reference proteome</keyword>
<comment type="caution">
    <text evidence="8">The sequence shown here is derived from an EMBL/GenBank/DDBJ whole genome shotgun (WGS) entry which is preliminary data.</text>
</comment>
<feature type="domain" description="SUN" evidence="7">
    <location>
        <begin position="165"/>
        <end position="342"/>
    </location>
</feature>
<dbReference type="InterPro" id="IPR045119">
    <property type="entry name" value="SUN1-5"/>
</dbReference>
<evidence type="ECO:0000256" key="3">
    <source>
        <dbReference type="ARBA" id="ARBA00022989"/>
    </source>
</evidence>
<evidence type="ECO:0000256" key="4">
    <source>
        <dbReference type="ARBA" id="ARBA00023136"/>
    </source>
</evidence>
<dbReference type="PROSITE" id="PS51469">
    <property type="entry name" value="SUN"/>
    <property type="match status" value="1"/>
</dbReference>
<dbReference type="Gene3D" id="2.60.120.260">
    <property type="entry name" value="Galactose-binding domain-like"/>
    <property type="match status" value="1"/>
</dbReference>
<evidence type="ECO:0000256" key="1">
    <source>
        <dbReference type="ARBA" id="ARBA00004370"/>
    </source>
</evidence>
<evidence type="ECO:0000259" key="7">
    <source>
        <dbReference type="PROSITE" id="PS51469"/>
    </source>
</evidence>
<evidence type="ECO:0000256" key="5">
    <source>
        <dbReference type="SAM" id="Coils"/>
    </source>
</evidence>
<keyword evidence="3 6" id="KW-1133">Transmembrane helix</keyword>
<dbReference type="PANTHER" id="PTHR12911">
    <property type="entry name" value="SAD1/UNC-84-LIKE PROTEIN-RELATED"/>
    <property type="match status" value="1"/>
</dbReference>
<dbReference type="PANTHER" id="PTHR12911:SF8">
    <property type="entry name" value="KLAROID PROTEIN-RELATED"/>
    <property type="match status" value="1"/>
</dbReference>
<feature type="non-terminal residue" evidence="8">
    <location>
        <position position="1"/>
    </location>
</feature>
<reference evidence="8 9" key="1">
    <citation type="journal article" date="2013" name="BMC Genomics">
        <title>The miniature genome of a carnivorous plant Genlisea aurea contains a low number of genes and short non-coding sequences.</title>
        <authorList>
            <person name="Leushkin E.V."/>
            <person name="Sutormin R.A."/>
            <person name="Nabieva E.R."/>
            <person name="Penin A.A."/>
            <person name="Kondrashov A.S."/>
            <person name="Logacheva M.D."/>
        </authorList>
    </citation>
    <scope>NUCLEOTIDE SEQUENCE [LARGE SCALE GENOMIC DNA]</scope>
</reference>